<dbReference type="InterPro" id="IPR014017">
    <property type="entry name" value="DNA_helicase_UvrD-like_C"/>
</dbReference>
<evidence type="ECO:0000256" key="3">
    <source>
        <dbReference type="ARBA" id="ARBA00022801"/>
    </source>
</evidence>
<keyword evidence="4 10" id="KW-0347">Helicase</keyword>
<dbReference type="RefSeq" id="WP_343847143.1">
    <property type="nucleotide sequence ID" value="NZ_BAAAEI010000023.1"/>
</dbReference>
<evidence type="ECO:0000256" key="2">
    <source>
        <dbReference type="ARBA" id="ARBA00022741"/>
    </source>
</evidence>
<dbReference type="Gene3D" id="1.10.10.160">
    <property type="match status" value="1"/>
</dbReference>
<dbReference type="PANTHER" id="PTHR11070:SF63">
    <property type="entry name" value="DNA HELICASE IV"/>
    <property type="match status" value="1"/>
</dbReference>
<evidence type="ECO:0000256" key="9">
    <source>
        <dbReference type="ARBA" id="ARBA00048988"/>
    </source>
</evidence>
<dbReference type="InterPro" id="IPR013498">
    <property type="entry name" value="Topo_IA_Znf"/>
</dbReference>
<dbReference type="Pfam" id="PF00580">
    <property type="entry name" value="UvrD-helicase"/>
    <property type="match status" value="2"/>
</dbReference>
<dbReference type="Gene3D" id="3.40.50.300">
    <property type="entry name" value="P-loop containing nucleotide triphosphate hydrolases"/>
    <property type="match status" value="3"/>
</dbReference>
<dbReference type="SUPFAM" id="SSF52540">
    <property type="entry name" value="P-loop containing nucleoside triphosphate hydrolases"/>
    <property type="match status" value="1"/>
</dbReference>
<evidence type="ECO:0000256" key="6">
    <source>
        <dbReference type="ARBA" id="ARBA00023235"/>
    </source>
</evidence>
<evidence type="ECO:0000256" key="8">
    <source>
        <dbReference type="ARBA" id="ARBA00034808"/>
    </source>
</evidence>
<dbReference type="PANTHER" id="PTHR11070">
    <property type="entry name" value="UVRD / RECB / PCRA DNA HELICASE FAMILY MEMBER"/>
    <property type="match status" value="1"/>
</dbReference>
<dbReference type="InterPro" id="IPR013986">
    <property type="entry name" value="DExx_box_DNA_helicase_dom_sf"/>
</dbReference>
<sequence>MANKQQYFRIEPNWFFRLFGAPVFECAIGEDELVVQGYRTALCELNAPPSLVPGFFSAGMSLAGQRLASGLPRAQVEQCIAAVTSVWYTTRAKQMLHLRQHIQSQLIESYLRERIWKQCKALAAQEISRWPRAIEPGRLSDEQRQAFLYVRQVAAWDLAAVEKIRMEFIGKQQRQYAHFFNQVESNPLTDKQQEACIRMEHNNLVLAGAGTGKTSTMVGRAGYLLASQQAVEAEILLLAFGKDAAGEMNERIQHRLGTDKIRASTFHALGRHIITHVEGAKASISKFADDEAAKKHFVQQSFNLLLAQPGYKNKVLTYFERFQYVEKNPFEFSSEGDYIAYLRDNDIRTLKGEVVKSYGELLIANWLFKNGVEYRYEAPYEIATKTLEFRQYKPDFYLPEQGLYLEYWGVDKRGNTAPFVNKAKYHEGMQWKRSIHKQHGTLLVELRYADHQAGKLTSTLRAKLHQHQVVFEPLPAEAVLETLKEFGAVSALADILTQVMSLYKSARTDQNAMHNVLQGPHKALIEAALALVEPILDAYQAELDDEIDFEDMIERATQYVEQGRFTSPWRHILVDEFQDISAPRARLVKALRNAHQDAVLFCVGDDWQAIYRFAGADVTLTTRYQQVFGDTALTKLDKTYRFNDKISDVAARFISQNPEQLPKQMITHKKAPSAAVSLFRTNDSNALERVLARIEQNLSEPKSVFVLARYNFLLPDSATLQGWQRNYRKLVISAHSFHRSKGMEADYVIVLGLASGEGGFPSQKITHPLVDALLPALEPFPFAEERRLFYVAITRARERVYLLADMAKPSEFIKELLRDGYDIDKDEFDTSAQQRLLQILTCPTCDSGTLQRRDKGAFGPFLGCSNYPRCEHSENPCEQCQKPMRLVEGWKQCINKACQHRVPVCQLCGFEMRLRQSARGPFWGCQNYRKSQQPSCGYTKAVDAN</sequence>
<evidence type="ECO:0000313" key="12">
    <source>
        <dbReference type="EMBL" id="GAA0370835.1"/>
    </source>
</evidence>
<keyword evidence="13" id="KW-1185">Reference proteome</keyword>
<dbReference type="Gene3D" id="3.30.65.10">
    <property type="entry name" value="Bacterial Topoisomerase I, domain 1"/>
    <property type="match status" value="2"/>
</dbReference>
<dbReference type="CDD" id="cd18807">
    <property type="entry name" value="SF1_C_UvrD"/>
    <property type="match status" value="1"/>
</dbReference>
<comment type="catalytic activity">
    <reaction evidence="9">
        <text>ATP + H2O = ADP + phosphate + H(+)</text>
        <dbReference type="Rhea" id="RHEA:13065"/>
        <dbReference type="ChEBI" id="CHEBI:15377"/>
        <dbReference type="ChEBI" id="CHEBI:15378"/>
        <dbReference type="ChEBI" id="CHEBI:30616"/>
        <dbReference type="ChEBI" id="CHEBI:43474"/>
        <dbReference type="ChEBI" id="CHEBI:456216"/>
        <dbReference type="EC" id="5.6.2.4"/>
    </reaction>
</comment>
<evidence type="ECO:0000256" key="1">
    <source>
        <dbReference type="ARBA" id="ARBA00009922"/>
    </source>
</evidence>
<feature type="binding site" evidence="10">
    <location>
        <begin position="207"/>
        <end position="214"/>
    </location>
    <ligand>
        <name>ATP</name>
        <dbReference type="ChEBI" id="CHEBI:30616"/>
    </ligand>
</feature>
<evidence type="ECO:0000256" key="10">
    <source>
        <dbReference type="PROSITE-ProRule" id="PRU00560"/>
    </source>
</evidence>
<dbReference type="Gene3D" id="3.40.91.30">
    <property type="match status" value="1"/>
</dbReference>
<dbReference type="SUPFAM" id="SSF57783">
    <property type="entry name" value="Zinc beta-ribbon"/>
    <property type="match status" value="1"/>
</dbReference>
<evidence type="ECO:0000259" key="11">
    <source>
        <dbReference type="PROSITE" id="PS51198"/>
    </source>
</evidence>
<reference evidence="12 13" key="1">
    <citation type="journal article" date="2019" name="Int. J. Syst. Evol. Microbiol.">
        <title>The Global Catalogue of Microorganisms (GCM) 10K type strain sequencing project: providing services to taxonomists for standard genome sequencing and annotation.</title>
        <authorList>
            <consortium name="The Broad Institute Genomics Platform"/>
            <consortium name="The Broad Institute Genome Sequencing Center for Infectious Disease"/>
            <person name="Wu L."/>
            <person name="Ma J."/>
        </authorList>
    </citation>
    <scope>NUCLEOTIDE SEQUENCE [LARGE SCALE GENOMIC DNA]</scope>
    <source>
        <strain evidence="12 13">JCM 13378</strain>
    </source>
</reference>
<evidence type="ECO:0000256" key="4">
    <source>
        <dbReference type="ARBA" id="ARBA00022806"/>
    </source>
</evidence>
<dbReference type="Proteomes" id="UP001501757">
    <property type="component" value="Unassembled WGS sequence"/>
</dbReference>
<dbReference type="InterPro" id="IPR000212">
    <property type="entry name" value="DNA_helicase_UvrD/REP"/>
</dbReference>
<dbReference type="EMBL" id="BAAAEI010000023">
    <property type="protein sequence ID" value="GAA0370835.1"/>
    <property type="molecule type" value="Genomic_DNA"/>
</dbReference>
<accession>A0ABN0XRC3</accession>
<name>A0ABN0XRC3_9ALTE</name>
<evidence type="ECO:0000256" key="7">
    <source>
        <dbReference type="ARBA" id="ARBA00034617"/>
    </source>
</evidence>
<feature type="domain" description="UvrD-like helicase ATP-binding" evidence="11">
    <location>
        <begin position="186"/>
        <end position="643"/>
    </location>
</feature>
<keyword evidence="5 10" id="KW-0067">ATP-binding</keyword>
<proteinExistence type="inferred from homology"/>
<comment type="caution">
    <text evidence="12">The sequence shown here is derived from an EMBL/GenBank/DDBJ whole genome shotgun (WGS) entry which is preliminary data.</text>
</comment>
<dbReference type="InterPro" id="IPR027417">
    <property type="entry name" value="P-loop_NTPase"/>
</dbReference>
<protein>
    <recommendedName>
        <fullName evidence="8">DNA 3'-5' helicase</fullName>
        <ecNumber evidence="8">5.6.2.4</ecNumber>
    </recommendedName>
</protein>
<comment type="catalytic activity">
    <reaction evidence="7">
        <text>Couples ATP hydrolysis with the unwinding of duplex DNA by translocating in the 3'-5' direction.</text>
        <dbReference type="EC" id="5.6.2.4"/>
    </reaction>
</comment>
<dbReference type="InterPro" id="IPR014016">
    <property type="entry name" value="UvrD-like_ATP-bd"/>
</dbReference>
<comment type="similarity">
    <text evidence="1">Belongs to the helicase family. UvrD subfamily.</text>
</comment>
<dbReference type="Pfam" id="PF13361">
    <property type="entry name" value="UvrD_C"/>
    <property type="match status" value="1"/>
</dbReference>
<keyword evidence="2 10" id="KW-0547">Nucleotide-binding</keyword>
<gene>
    <name evidence="12" type="ORF">GCM10009092_38940</name>
</gene>
<dbReference type="PROSITE" id="PS51198">
    <property type="entry name" value="UVRD_HELICASE_ATP_BIND"/>
    <property type="match status" value="1"/>
</dbReference>
<evidence type="ECO:0000313" key="13">
    <source>
        <dbReference type="Proteomes" id="UP001501757"/>
    </source>
</evidence>
<keyword evidence="3 10" id="KW-0378">Hydrolase</keyword>
<dbReference type="Pfam" id="PF01396">
    <property type="entry name" value="Zn_ribbon_Top1"/>
    <property type="match status" value="2"/>
</dbReference>
<keyword evidence="6" id="KW-0413">Isomerase</keyword>
<dbReference type="EC" id="5.6.2.4" evidence="8"/>
<organism evidence="12 13">
    <name type="scientific">Bowmanella denitrificans</name>
    <dbReference type="NCBI Taxonomy" id="366582"/>
    <lineage>
        <taxon>Bacteria</taxon>
        <taxon>Pseudomonadati</taxon>
        <taxon>Pseudomonadota</taxon>
        <taxon>Gammaproteobacteria</taxon>
        <taxon>Alteromonadales</taxon>
        <taxon>Alteromonadaceae</taxon>
        <taxon>Bowmanella</taxon>
    </lineage>
</organism>
<evidence type="ECO:0000256" key="5">
    <source>
        <dbReference type="ARBA" id="ARBA00022840"/>
    </source>
</evidence>